<dbReference type="InterPro" id="IPR000780">
    <property type="entry name" value="CheR_MeTrfase"/>
</dbReference>
<dbReference type="Pfam" id="PF01739">
    <property type="entry name" value="CheR"/>
    <property type="match status" value="1"/>
</dbReference>
<comment type="caution">
    <text evidence="3">The sequence shown here is derived from an EMBL/GenBank/DDBJ whole genome shotgun (WGS) entry which is preliminary data.</text>
</comment>
<evidence type="ECO:0000256" key="1">
    <source>
        <dbReference type="SAM" id="MobiDB-lite"/>
    </source>
</evidence>
<dbReference type="SUPFAM" id="SSF53335">
    <property type="entry name" value="S-adenosyl-L-methionine-dependent methyltransferases"/>
    <property type="match status" value="1"/>
</dbReference>
<dbReference type="RefSeq" id="WP_161091839.1">
    <property type="nucleotide sequence ID" value="NZ_WWCV01000045.1"/>
</dbReference>
<organism evidence="3 4">
    <name type="scientific">Duganella vulcania</name>
    <dbReference type="NCBI Taxonomy" id="2692166"/>
    <lineage>
        <taxon>Bacteria</taxon>
        <taxon>Pseudomonadati</taxon>
        <taxon>Pseudomonadota</taxon>
        <taxon>Betaproteobacteria</taxon>
        <taxon>Burkholderiales</taxon>
        <taxon>Oxalobacteraceae</taxon>
        <taxon>Telluria group</taxon>
        <taxon>Duganella</taxon>
    </lineage>
</organism>
<dbReference type="SUPFAM" id="SSF47757">
    <property type="entry name" value="Chemotaxis receptor methyltransferase CheR, N-terminal domain"/>
    <property type="match status" value="1"/>
</dbReference>
<accession>A0A845HKX8</accession>
<feature type="domain" description="CheR-type methyltransferase" evidence="2">
    <location>
        <begin position="50"/>
        <end position="298"/>
    </location>
</feature>
<proteinExistence type="predicted"/>
<dbReference type="AlphaFoldDB" id="A0A845HKX8"/>
<protein>
    <submittedName>
        <fullName evidence="3">Chemotaxis protein</fullName>
    </submittedName>
</protein>
<dbReference type="InterPro" id="IPR050903">
    <property type="entry name" value="Bact_Chemotaxis_MeTrfase"/>
</dbReference>
<dbReference type="Pfam" id="PF03705">
    <property type="entry name" value="CheR_N"/>
    <property type="match status" value="1"/>
</dbReference>
<sequence length="326" mass="35623">MSVVNSLMASLRAALRPADAGGTASDQQPYADSTASVVSAPGGVHAGGQRRHSPSTVEELELELLLEAAFQVYGYDYRGYQRDVVTRRVQAAMAQLSLSTISELQARVLHEPHAWNVLLRELSVEPALMFDDAAEASLLRMSLGVCLHGAALPRVWLADCAGAQQAWTLAILLEQEQLGARTEIYATVSSDALLAEAQAASLPMARLGELQANYVRSGGTGKLLDYFEVSGDGLHATLRPQLRNRITWAQYNLVTDASFNEFQMILGRRTMSDFGPALRQRVLRLFDDSLAPTGVLALDRPLEAGDPLSARYKPLFPQQPWYKRVA</sequence>
<name>A0A845HKX8_9BURK</name>
<dbReference type="PROSITE" id="PS50123">
    <property type="entry name" value="CHER"/>
    <property type="match status" value="1"/>
</dbReference>
<dbReference type="InterPro" id="IPR022641">
    <property type="entry name" value="CheR_N"/>
</dbReference>
<evidence type="ECO:0000259" key="2">
    <source>
        <dbReference type="PROSITE" id="PS50123"/>
    </source>
</evidence>
<reference evidence="3 4" key="1">
    <citation type="submission" date="2019-12" db="EMBL/GenBank/DDBJ databases">
        <title>Novel species isolated from a subtropical stream in China.</title>
        <authorList>
            <person name="Lu H."/>
        </authorList>
    </citation>
    <scope>NUCLEOTIDE SEQUENCE [LARGE SCALE GENOMIC DNA]</scope>
    <source>
        <strain evidence="3 4">FT107W</strain>
    </source>
</reference>
<dbReference type="PANTHER" id="PTHR24422:SF8">
    <property type="entry name" value="CHEMOTAXIS PROTEIN"/>
    <property type="match status" value="1"/>
</dbReference>
<dbReference type="Proteomes" id="UP000484875">
    <property type="component" value="Unassembled WGS sequence"/>
</dbReference>
<feature type="region of interest" description="Disordered" evidence="1">
    <location>
        <begin position="19"/>
        <end position="54"/>
    </location>
</feature>
<dbReference type="InterPro" id="IPR029063">
    <property type="entry name" value="SAM-dependent_MTases_sf"/>
</dbReference>
<dbReference type="EMBL" id="WWCV01000045">
    <property type="protein sequence ID" value="MYN19400.1"/>
    <property type="molecule type" value="Genomic_DNA"/>
</dbReference>
<dbReference type="InterPro" id="IPR022642">
    <property type="entry name" value="CheR_C"/>
</dbReference>
<dbReference type="SMART" id="SM00138">
    <property type="entry name" value="MeTrc"/>
    <property type="match status" value="1"/>
</dbReference>
<gene>
    <name evidence="3" type="ORF">GTP81_21880</name>
</gene>
<evidence type="ECO:0000313" key="3">
    <source>
        <dbReference type="EMBL" id="MYN19400.1"/>
    </source>
</evidence>
<keyword evidence="4" id="KW-1185">Reference proteome</keyword>
<dbReference type="GO" id="GO:0008757">
    <property type="term" value="F:S-adenosylmethionine-dependent methyltransferase activity"/>
    <property type="evidence" value="ECO:0007669"/>
    <property type="project" value="InterPro"/>
</dbReference>
<feature type="compositionally biased region" description="Polar residues" evidence="1">
    <location>
        <begin position="24"/>
        <end position="37"/>
    </location>
</feature>
<evidence type="ECO:0000313" key="4">
    <source>
        <dbReference type="Proteomes" id="UP000484875"/>
    </source>
</evidence>
<dbReference type="Gene3D" id="3.40.50.150">
    <property type="entry name" value="Vaccinia Virus protein VP39"/>
    <property type="match status" value="1"/>
</dbReference>
<dbReference type="PANTHER" id="PTHR24422">
    <property type="entry name" value="CHEMOTAXIS PROTEIN METHYLTRANSFERASE"/>
    <property type="match status" value="1"/>
</dbReference>